<organism evidence="1 2">
    <name type="scientific">Paractinoplanes pyxinae</name>
    <dbReference type="NCBI Taxonomy" id="2997416"/>
    <lineage>
        <taxon>Bacteria</taxon>
        <taxon>Bacillati</taxon>
        <taxon>Actinomycetota</taxon>
        <taxon>Actinomycetes</taxon>
        <taxon>Micromonosporales</taxon>
        <taxon>Micromonosporaceae</taxon>
        <taxon>Paractinoplanes</taxon>
    </lineage>
</organism>
<protein>
    <submittedName>
        <fullName evidence="1">Uncharacterized protein</fullName>
    </submittedName>
</protein>
<keyword evidence="2" id="KW-1185">Reference proteome</keyword>
<dbReference type="Proteomes" id="UP001151002">
    <property type="component" value="Unassembled WGS sequence"/>
</dbReference>
<sequence>MSEHVRAELHRTGGFIGRPVSAVADSRTLPPPDAARLRALMSALDFASLRSTRHPTGGADLFRYDLTLTRGDDHWRGTVSQASVPAALRDLLPFLVGLAR</sequence>
<accession>A0ABT4BGE5</accession>
<gene>
    <name evidence="1" type="ORF">OWR29_46985</name>
</gene>
<reference evidence="1" key="1">
    <citation type="submission" date="2022-11" db="EMBL/GenBank/DDBJ databases">
        <authorList>
            <person name="Somphong A."/>
            <person name="Phongsopitanun W."/>
        </authorList>
    </citation>
    <scope>NUCLEOTIDE SEQUENCE</scope>
    <source>
        <strain evidence="1">Pm04-4</strain>
    </source>
</reference>
<comment type="caution">
    <text evidence="1">The sequence shown here is derived from an EMBL/GenBank/DDBJ whole genome shotgun (WGS) entry which is preliminary data.</text>
</comment>
<name>A0ABT4BGE5_9ACTN</name>
<evidence type="ECO:0000313" key="2">
    <source>
        <dbReference type="Proteomes" id="UP001151002"/>
    </source>
</evidence>
<dbReference type="RefSeq" id="WP_267570213.1">
    <property type="nucleotide sequence ID" value="NZ_JAPNTZ010000028.1"/>
</dbReference>
<dbReference type="EMBL" id="JAPNTZ010000028">
    <property type="protein sequence ID" value="MCY1145596.1"/>
    <property type="molecule type" value="Genomic_DNA"/>
</dbReference>
<evidence type="ECO:0000313" key="1">
    <source>
        <dbReference type="EMBL" id="MCY1145596.1"/>
    </source>
</evidence>
<dbReference type="Pfam" id="PF20242">
    <property type="entry name" value="Emfourin"/>
    <property type="match status" value="1"/>
</dbReference>
<dbReference type="InterPro" id="IPR049457">
    <property type="entry name" value="Emfourin"/>
</dbReference>
<proteinExistence type="predicted"/>